<dbReference type="AlphaFoldDB" id="A0A2Z4Y879"/>
<name>A0A2Z4Y879_SUMC1</name>
<accession>A0A2Z4Y879</accession>
<protein>
    <submittedName>
        <fullName evidence="2">Uncharacterized protein</fullName>
    </submittedName>
</protein>
<feature type="region of interest" description="Disordered" evidence="1">
    <location>
        <begin position="70"/>
        <end position="89"/>
    </location>
</feature>
<dbReference type="InterPro" id="IPR008928">
    <property type="entry name" value="6-hairpin_glycosidase_sf"/>
</dbReference>
<sequence>MQQEIAARLLAVLVSGTTLTPADETKTSAPFPASRGQAEYLLETAALAMLPEVATKVNARGTIESRVRQAASFGAPPPPHKTTETSTGQSLVRSGCLKIPQEVATLLLLRVLQRSQHTDVGKQLIPAATHAIRKAEDRLATSDLVVMESKSEWAELVENALWYVALFESVGSLRQLGRSEEARRALKLAERLHAAIERNFWVSESRHYASVVVTTPSLQAIGRSPDLRPQLVAIALLPSNSSLRGLFSEIWEAHADLPSSATTPRQLELLAWFAVAAHAAGESSAWEEILVRIAASPIEEAVRQCPALAWLIARACFPT</sequence>
<dbReference type="KEGG" id="schv:BRCON_1858"/>
<dbReference type="EMBL" id="CP030759">
    <property type="protein sequence ID" value="AXA36635.1"/>
    <property type="molecule type" value="Genomic_DNA"/>
</dbReference>
<dbReference type="InterPro" id="IPR012341">
    <property type="entry name" value="6hp_glycosidase-like_sf"/>
</dbReference>
<dbReference type="GO" id="GO:0005975">
    <property type="term" value="P:carbohydrate metabolic process"/>
    <property type="evidence" value="ECO:0007669"/>
    <property type="project" value="InterPro"/>
</dbReference>
<evidence type="ECO:0000313" key="2">
    <source>
        <dbReference type="EMBL" id="AXA36635.1"/>
    </source>
</evidence>
<dbReference type="Proteomes" id="UP000262583">
    <property type="component" value="Chromosome"/>
</dbReference>
<evidence type="ECO:0000313" key="3">
    <source>
        <dbReference type="Proteomes" id="UP000262583"/>
    </source>
</evidence>
<dbReference type="Gene3D" id="1.50.10.10">
    <property type="match status" value="1"/>
</dbReference>
<proteinExistence type="predicted"/>
<reference evidence="2 3" key="1">
    <citation type="submission" date="2018-05" db="EMBL/GenBank/DDBJ databases">
        <title>A metagenomic window into the 2 km-deep terrestrial subsurface aquifer revealed taxonomically and functionally diverse microbial community comprising novel uncultured bacterial lineages.</title>
        <authorList>
            <person name="Kadnikov V.V."/>
            <person name="Mardanov A.V."/>
            <person name="Beletsky A.V."/>
            <person name="Banks D."/>
            <person name="Pimenov N.V."/>
            <person name="Frank Y.A."/>
            <person name="Karnachuk O.V."/>
            <person name="Ravin N.V."/>
        </authorList>
    </citation>
    <scope>NUCLEOTIDE SEQUENCE [LARGE SCALE GENOMIC DNA]</scope>
    <source>
        <strain evidence="2">BY</strain>
    </source>
</reference>
<dbReference type="SUPFAM" id="SSF48208">
    <property type="entry name" value="Six-hairpin glycosidases"/>
    <property type="match status" value="1"/>
</dbReference>
<evidence type="ECO:0000256" key="1">
    <source>
        <dbReference type="SAM" id="MobiDB-lite"/>
    </source>
</evidence>
<organism evidence="2 3">
    <name type="scientific">Sumerlaea chitinivorans</name>
    <dbReference type="NCBI Taxonomy" id="2250252"/>
    <lineage>
        <taxon>Bacteria</taxon>
        <taxon>Candidatus Sumerlaeota</taxon>
        <taxon>Candidatus Sumerlaeia</taxon>
        <taxon>Candidatus Sumerlaeales</taxon>
        <taxon>Candidatus Sumerlaeaceae</taxon>
        <taxon>Candidatus Sumerlaea</taxon>
    </lineage>
</organism>
<gene>
    <name evidence="2" type="ORF">BRCON_1858</name>
</gene>